<keyword evidence="5" id="KW-1185">Reference proteome</keyword>
<reference evidence="4 5" key="1">
    <citation type="submission" date="2021-04" db="EMBL/GenBank/DDBJ databases">
        <title>Description of novel Flavobacterium sp. F-328.</title>
        <authorList>
            <person name="Saticioglu I.B."/>
        </authorList>
    </citation>
    <scope>NUCLEOTIDE SEQUENCE [LARGE SCALE GENOMIC DNA]</scope>
    <source>
        <strain evidence="4 5">F-328</strain>
    </source>
</reference>
<dbReference type="InterPro" id="IPR003961">
    <property type="entry name" value="FN3_dom"/>
</dbReference>
<evidence type="ECO:0000259" key="3">
    <source>
        <dbReference type="PROSITE" id="PS50853"/>
    </source>
</evidence>
<dbReference type="PROSITE" id="PS51854">
    <property type="entry name" value="CSPG"/>
    <property type="match status" value="1"/>
</dbReference>
<dbReference type="Pfam" id="PF13583">
    <property type="entry name" value="Reprolysin_4"/>
    <property type="match status" value="1"/>
</dbReference>
<name>A0ABS5D2L4_9FLAO</name>
<evidence type="ECO:0000313" key="4">
    <source>
        <dbReference type="EMBL" id="MBQ0908263.1"/>
    </source>
</evidence>
<dbReference type="PROSITE" id="PS50853">
    <property type="entry name" value="FN3"/>
    <property type="match status" value="1"/>
</dbReference>
<dbReference type="RefSeq" id="WP_210788752.1">
    <property type="nucleotide sequence ID" value="NZ_JAGPXB010000004.1"/>
</dbReference>
<dbReference type="InterPro" id="IPR036116">
    <property type="entry name" value="FN3_sf"/>
</dbReference>
<gene>
    <name evidence="4" type="ORF">KBJ98_06065</name>
</gene>
<dbReference type="Gene3D" id="2.60.40.1220">
    <property type="match status" value="1"/>
</dbReference>
<dbReference type="Gene3D" id="2.60.40.10">
    <property type="entry name" value="Immunoglobulins"/>
    <property type="match status" value="1"/>
</dbReference>
<organism evidence="4 5">
    <name type="scientific">Flavobacterium erciyesense</name>
    <dbReference type="NCBI Taxonomy" id="2825842"/>
    <lineage>
        <taxon>Bacteria</taxon>
        <taxon>Pseudomonadati</taxon>
        <taxon>Bacteroidota</taxon>
        <taxon>Flavobacteriia</taxon>
        <taxon>Flavobacteriales</taxon>
        <taxon>Flavobacteriaceae</taxon>
        <taxon>Flavobacterium</taxon>
    </lineage>
</organism>
<evidence type="ECO:0000256" key="2">
    <source>
        <dbReference type="SAM" id="SignalP"/>
    </source>
</evidence>
<proteinExistence type="predicted"/>
<dbReference type="SUPFAM" id="SSF49265">
    <property type="entry name" value="Fibronectin type III"/>
    <property type="match status" value="1"/>
</dbReference>
<feature type="domain" description="Fibronectin type-III" evidence="3">
    <location>
        <begin position="753"/>
        <end position="847"/>
    </location>
</feature>
<sequence>MKKNYFLLTLLVLLLHQVSSAQSINNWQLKSSSDNSRAINNPERKNIPLKYKVFSLDFKTLKSNFKSAVKRDNNNRLASAVILDFPLANGKVESFLIEKTSVLHPDLEAKFPEIQSFYGVSQKNPLNQIYISISPEGFTGLITGERTIYIDPFSKNNLTDYIVYDRADFERSPTDSFVCNTDMDAQESVKTNESNQKTTNLKDSKMRTYRIAIACTSEYTEYYGNTIAGAVAGINATMVRVNSVYRRDLAVQFQVVASNNRLIYRNGVNSDATPAADPYDNYDGSQMLSVNTANITGLIGVNSYDIGHVFSTGGGGIAGIEPCEPSTKGKGVTGIVTPQYDPFDIDYVCHEIGHQFGAGHTQNNACQFSAASGLEPGSGSTIMGYAGICPPNIQNNSDAYFHAISISQMTTTINRNTCEAEATIANTAPTVTTTTSYSIPLSTPFTLTAVGADSNGDALTYTWEQMNGTAAGVTGTPQANRTTGPNFRSFMPSSSPSRTFPNMQSLIDNVAPTWEVLPSVARTINFRVTVRDNNAAGGQTNQANTAITIGNVGPFAVTAPNTAQTWYVGESKTVTWNMTGTNTATYATNVNIKLSTDGGLTYPITLAANTPNDGSQAITVPSNIGTTNRILIEAVGNIFFDISNVNFEIKSNKFDLTTANATASVCKPNNATYTATFTPAPGFSETVTFSAVGLPAGASATFSPTTRTTAGNLGITISGITNLAIGTYNFTVRGTSTTAAIDLPLTLRVFDATISNVTLNSPSNGAQNQATSVLLQWSNLANASSYLVQISDSPTFASIRETATVTTNTYQTTSLISGTINYWRVQPINACNPGNFSDSFVFQIASDFCNTYSNVTFSPNATWETGTTNAVQAVINIADNINITKASFYMKATHAALNDIKMQFSGPTGVFVEVYNRDCVGANFDVTFDDNGTPLTCGNVDNTTNAGLEGIQQASQPLSKFNGTSSLGKWTLLATDRGPNASGGTFSNFSITICGKLQVVNNITIAYTTPNVLTGSNITIGQSTLLASQPTANPIQLIYNVTTLPTNGILRLNGNVLAVGSTFTQLDINNNLITYTHNGANLAPDNFTYTITGINNAYSGGNTATLNICSPITPTFSAVGPVCSGSTIPALPTTSLNGITGTWSPALNNTATTTYTFTPNAGQCGTTTTLAITVDPVSVGGTVDGGTTICSNSNSGLLTLTGFTGNIINWESAISPFTAWTTIANTTNTYTSGSLTETTRFRAVVKNGSCNATPSAATTVTIESTTWNGSAWSNGLPVATKGVIISGNFTANANLTACSLTVNNNAVVTVPSGFNFTVANDITVAAGSSLTFENNTNLLQTKTTNSNSGSIIVKRRTSPLMLLDYVLWSSPVAGQQLQAFSPATLSNRFYTYNSATDLYSAMAATSNFTLAKGFLIRLPNNHPTTPTVWEGRFQGVPNNGTYNIATTANKFNGVGNPYPSTISANTFISTNNITEPLYFWRKTNNTTSTSYATYTTAGGTANAGGGSSIVPNGFIQVGQGFIVKPTTASVTFNNTMRVANNDNQFLRTGESDMHRIWLNLSKDSEPANQMMIAYMPKATAGIDATIDGRYINDNAIALNSLIDNEEFVIQGRSLPFENTDAVPLTFKTNSAGNFTIGIDHVDGLFSGEQNIFIKDKQTAIEHDLKKSDYKFTSTSGTFNDRFAIVYKTDTTLGLPSNFDENNVIVYNQNGIIHLNSGKTTMKMVRIYDIRGRLLFEKDNLNSNSASLTNFTDANQTLIVKIISNNNETVNKKIIY</sequence>
<dbReference type="SUPFAM" id="SSF49785">
    <property type="entry name" value="Galactose-binding domain-like"/>
    <property type="match status" value="1"/>
</dbReference>
<dbReference type="InterPro" id="IPR014755">
    <property type="entry name" value="Cu-Rt/internalin_Ig-like"/>
</dbReference>
<dbReference type="InterPro" id="IPR008979">
    <property type="entry name" value="Galactose-bd-like_sf"/>
</dbReference>
<comment type="caution">
    <text evidence="4">The sequence shown here is derived from an EMBL/GenBank/DDBJ whole genome shotgun (WGS) entry which is preliminary data.</text>
</comment>
<dbReference type="EMBL" id="JAGPXB010000004">
    <property type="protein sequence ID" value="MBQ0908263.1"/>
    <property type="molecule type" value="Genomic_DNA"/>
</dbReference>
<dbReference type="Gene3D" id="2.60.120.260">
    <property type="entry name" value="Galactose-binding domain-like"/>
    <property type="match status" value="1"/>
</dbReference>
<dbReference type="InterPro" id="IPR013783">
    <property type="entry name" value="Ig-like_fold"/>
</dbReference>
<dbReference type="NCBIfam" id="NF033708">
    <property type="entry name" value="T9SS_Cterm_ChiA"/>
    <property type="match status" value="1"/>
</dbReference>
<dbReference type="InterPro" id="IPR024079">
    <property type="entry name" value="MetalloPept_cat_dom_sf"/>
</dbReference>
<feature type="signal peptide" evidence="2">
    <location>
        <begin position="1"/>
        <end position="21"/>
    </location>
</feature>
<evidence type="ECO:0000313" key="5">
    <source>
        <dbReference type="Proteomes" id="UP000679008"/>
    </source>
</evidence>
<feature type="chain" id="PRO_5045284915" evidence="2">
    <location>
        <begin position="22"/>
        <end position="1775"/>
    </location>
</feature>
<accession>A0ABS5D2L4</accession>
<dbReference type="SUPFAM" id="SSF55486">
    <property type="entry name" value="Metalloproteases ('zincins'), catalytic domain"/>
    <property type="match status" value="1"/>
</dbReference>
<dbReference type="Pfam" id="PF16184">
    <property type="entry name" value="Cadherin_3"/>
    <property type="match status" value="1"/>
</dbReference>
<dbReference type="Gene3D" id="3.40.390.10">
    <property type="entry name" value="Collagenase (Catalytic Domain)"/>
    <property type="match status" value="1"/>
</dbReference>
<evidence type="ECO:0000256" key="1">
    <source>
        <dbReference type="ARBA" id="ARBA00022729"/>
    </source>
</evidence>
<dbReference type="InterPro" id="IPR039005">
    <property type="entry name" value="CSPG_rpt"/>
</dbReference>
<dbReference type="Proteomes" id="UP000679008">
    <property type="component" value="Unassembled WGS sequence"/>
</dbReference>
<protein>
    <submittedName>
        <fullName evidence="4">T9SS sorting signal type C domain-containing protein</fullName>
    </submittedName>
</protein>
<keyword evidence="1 2" id="KW-0732">Signal</keyword>